<dbReference type="HOGENOM" id="CLU_1443495_0_0_1"/>
<comment type="subcellular location">
    <subcellularLocation>
        <location evidence="1">Cell membrane</location>
        <topology evidence="1">Multi-pass membrane protein</topology>
    </subcellularLocation>
</comment>
<dbReference type="PaxDb" id="2903-EOD19998"/>
<dbReference type="AlphaFoldDB" id="A0A0D3J913"/>
<dbReference type="Pfam" id="PF25539">
    <property type="entry name" value="Bestrophin_2"/>
    <property type="match status" value="1"/>
</dbReference>
<proteinExistence type="predicted"/>
<keyword evidence="7 8" id="KW-0472">Membrane</keyword>
<dbReference type="GO" id="GO:0005886">
    <property type="term" value="C:plasma membrane"/>
    <property type="evidence" value="ECO:0007669"/>
    <property type="project" value="UniProtKB-SubCell"/>
</dbReference>
<dbReference type="GeneID" id="17265496"/>
<sequence length="188" mass="21429">MELRRQTFYLWLANVCAVLLVSLLHDFRGIEFYINDSEHSAILTFLALLVAFRCQQAYERWWEGRKLLGSLNNASRSLASLAAAWVTDANRRERIIMRTIVFFWFVIDTLRAEFADEAREQQATAAPAPRLGLWEIAVDEQLKAAALVDALGGSERIARTPMPRGPHAMLRVFSAVWIFTFPLAISDE</sequence>
<protein>
    <recommendedName>
        <fullName evidence="11">Bestrophin, RFP-TM, chloride channel</fullName>
    </recommendedName>
</protein>
<dbReference type="KEGG" id="ehx:EMIHUDRAFT_208753"/>
<evidence type="ECO:0000256" key="1">
    <source>
        <dbReference type="ARBA" id="ARBA00004651"/>
    </source>
</evidence>
<evidence type="ECO:0000256" key="8">
    <source>
        <dbReference type="SAM" id="Phobius"/>
    </source>
</evidence>
<dbReference type="EnsemblProtists" id="EOD19998">
    <property type="protein sequence ID" value="EOD19998"/>
    <property type="gene ID" value="EMIHUDRAFT_208753"/>
</dbReference>
<evidence type="ECO:0000256" key="7">
    <source>
        <dbReference type="ARBA" id="ARBA00023136"/>
    </source>
</evidence>
<evidence type="ECO:0000256" key="4">
    <source>
        <dbReference type="ARBA" id="ARBA00022692"/>
    </source>
</evidence>
<dbReference type="GO" id="GO:0005254">
    <property type="term" value="F:chloride channel activity"/>
    <property type="evidence" value="ECO:0007669"/>
    <property type="project" value="InterPro"/>
</dbReference>
<evidence type="ECO:0000313" key="10">
    <source>
        <dbReference type="Proteomes" id="UP000013827"/>
    </source>
</evidence>
<name>A0A0D3J913_EMIH1</name>
<dbReference type="STRING" id="2903.R1CBF0"/>
<reference evidence="10" key="1">
    <citation type="journal article" date="2013" name="Nature">
        <title>Pan genome of the phytoplankton Emiliania underpins its global distribution.</title>
        <authorList>
            <person name="Read B.A."/>
            <person name="Kegel J."/>
            <person name="Klute M.J."/>
            <person name="Kuo A."/>
            <person name="Lefebvre S.C."/>
            <person name="Maumus F."/>
            <person name="Mayer C."/>
            <person name="Miller J."/>
            <person name="Monier A."/>
            <person name="Salamov A."/>
            <person name="Young J."/>
            <person name="Aguilar M."/>
            <person name="Claverie J.M."/>
            <person name="Frickenhaus S."/>
            <person name="Gonzalez K."/>
            <person name="Herman E.K."/>
            <person name="Lin Y.C."/>
            <person name="Napier J."/>
            <person name="Ogata H."/>
            <person name="Sarno A.F."/>
            <person name="Shmutz J."/>
            <person name="Schroeder D."/>
            <person name="de Vargas C."/>
            <person name="Verret F."/>
            <person name="von Dassow P."/>
            <person name="Valentin K."/>
            <person name="Van de Peer Y."/>
            <person name="Wheeler G."/>
            <person name="Dacks J.B."/>
            <person name="Delwiche C.F."/>
            <person name="Dyhrman S.T."/>
            <person name="Glockner G."/>
            <person name="John U."/>
            <person name="Richards T."/>
            <person name="Worden A.Z."/>
            <person name="Zhang X."/>
            <person name="Grigoriev I.V."/>
            <person name="Allen A.E."/>
            <person name="Bidle K."/>
            <person name="Borodovsky M."/>
            <person name="Bowler C."/>
            <person name="Brownlee C."/>
            <person name="Cock J.M."/>
            <person name="Elias M."/>
            <person name="Gladyshev V.N."/>
            <person name="Groth M."/>
            <person name="Guda C."/>
            <person name="Hadaegh A."/>
            <person name="Iglesias-Rodriguez M.D."/>
            <person name="Jenkins J."/>
            <person name="Jones B.M."/>
            <person name="Lawson T."/>
            <person name="Leese F."/>
            <person name="Lindquist E."/>
            <person name="Lobanov A."/>
            <person name="Lomsadze A."/>
            <person name="Malik S.B."/>
            <person name="Marsh M.E."/>
            <person name="Mackinder L."/>
            <person name="Mock T."/>
            <person name="Mueller-Roeber B."/>
            <person name="Pagarete A."/>
            <person name="Parker M."/>
            <person name="Probert I."/>
            <person name="Quesneville H."/>
            <person name="Raines C."/>
            <person name="Rensing S.A."/>
            <person name="Riano-Pachon D.M."/>
            <person name="Richier S."/>
            <person name="Rokitta S."/>
            <person name="Shiraiwa Y."/>
            <person name="Soanes D.M."/>
            <person name="van der Giezen M."/>
            <person name="Wahlund T.M."/>
            <person name="Williams B."/>
            <person name="Wilson W."/>
            <person name="Wolfe G."/>
            <person name="Wurch L.L."/>
        </authorList>
    </citation>
    <scope>NUCLEOTIDE SEQUENCE</scope>
</reference>
<dbReference type="PANTHER" id="PTHR33281:SF19">
    <property type="entry name" value="VOLTAGE-DEPENDENT ANION CHANNEL-FORMING PROTEIN YNEE"/>
    <property type="match status" value="1"/>
</dbReference>
<feature type="transmembrane region" description="Helical" evidence="8">
    <location>
        <begin position="7"/>
        <end position="27"/>
    </location>
</feature>
<keyword evidence="10" id="KW-1185">Reference proteome</keyword>
<dbReference type="Proteomes" id="UP000013827">
    <property type="component" value="Unassembled WGS sequence"/>
</dbReference>
<evidence type="ECO:0000256" key="2">
    <source>
        <dbReference type="ARBA" id="ARBA00022448"/>
    </source>
</evidence>
<dbReference type="PANTHER" id="PTHR33281">
    <property type="entry name" value="UPF0187 PROTEIN YNEE"/>
    <property type="match status" value="1"/>
</dbReference>
<evidence type="ECO:0008006" key="11">
    <source>
        <dbReference type="Google" id="ProtNLM"/>
    </source>
</evidence>
<reference evidence="9" key="2">
    <citation type="submission" date="2024-10" db="UniProtKB">
        <authorList>
            <consortium name="EnsemblProtists"/>
        </authorList>
    </citation>
    <scope>IDENTIFICATION</scope>
</reference>
<keyword evidence="2" id="KW-0813">Transport</keyword>
<accession>A0A0D3J913</accession>
<keyword evidence="5 8" id="KW-1133">Transmembrane helix</keyword>
<evidence type="ECO:0000256" key="6">
    <source>
        <dbReference type="ARBA" id="ARBA00023065"/>
    </source>
</evidence>
<keyword evidence="4 8" id="KW-0812">Transmembrane</keyword>
<organism evidence="9 10">
    <name type="scientific">Emiliania huxleyi (strain CCMP1516)</name>
    <dbReference type="NCBI Taxonomy" id="280463"/>
    <lineage>
        <taxon>Eukaryota</taxon>
        <taxon>Haptista</taxon>
        <taxon>Haptophyta</taxon>
        <taxon>Prymnesiophyceae</taxon>
        <taxon>Isochrysidales</taxon>
        <taxon>Noelaerhabdaceae</taxon>
        <taxon>Emiliania</taxon>
    </lineage>
</organism>
<evidence type="ECO:0000313" key="9">
    <source>
        <dbReference type="EnsemblProtists" id="EOD19998"/>
    </source>
</evidence>
<keyword evidence="6" id="KW-0406">Ion transport</keyword>
<keyword evidence="3" id="KW-1003">Cell membrane</keyword>
<dbReference type="RefSeq" id="XP_005772427.1">
    <property type="nucleotide sequence ID" value="XM_005772370.1"/>
</dbReference>
<dbReference type="InterPro" id="IPR044669">
    <property type="entry name" value="YneE/VCCN1/2-like"/>
</dbReference>
<evidence type="ECO:0000256" key="3">
    <source>
        <dbReference type="ARBA" id="ARBA00022475"/>
    </source>
</evidence>
<evidence type="ECO:0000256" key="5">
    <source>
        <dbReference type="ARBA" id="ARBA00022989"/>
    </source>
</evidence>